<dbReference type="InterPro" id="IPR009187">
    <property type="entry name" value="Prok_Ku"/>
</dbReference>
<comment type="function">
    <text evidence="2">With LigD forms a non-homologous end joining (NHEJ) DNA repair enzyme, which repairs dsDNA breaks with reduced fidelity. Binds linear dsDNA with 5'- and 3'- overhangs but not closed circular dsDNA nor ssDNA. Recruits and stimulates the ligase activity of LigD.</text>
</comment>
<dbReference type="GO" id="GO:0003690">
    <property type="term" value="F:double-stranded DNA binding"/>
    <property type="evidence" value="ECO:0007669"/>
    <property type="project" value="UniProtKB-UniRule"/>
</dbReference>
<evidence type="ECO:0000313" key="5">
    <source>
        <dbReference type="Proteomes" id="UP000034723"/>
    </source>
</evidence>
<dbReference type="HAMAP" id="MF_01875">
    <property type="entry name" value="Prokaryotic_Ku"/>
    <property type="match status" value="1"/>
</dbReference>
<dbReference type="GO" id="GO:0006310">
    <property type="term" value="P:DNA recombination"/>
    <property type="evidence" value="ECO:0007669"/>
    <property type="project" value="UniProtKB-KW"/>
</dbReference>
<comment type="similarity">
    <text evidence="2">Belongs to the prokaryotic Ku family.</text>
</comment>
<gene>
    <name evidence="2" type="primary">ku</name>
    <name evidence="4" type="ORF">GAH_01513</name>
</gene>
<evidence type="ECO:0000313" key="4">
    <source>
        <dbReference type="EMBL" id="AKG91196.1"/>
    </source>
</evidence>
<dbReference type="STRING" id="113653.GAH_01513"/>
<dbReference type="HOGENOM" id="CLU_048975_1_0_2"/>
<dbReference type="Proteomes" id="UP000034723">
    <property type="component" value="Chromosome"/>
</dbReference>
<evidence type="ECO:0000256" key="1">
    <source>
        <dbReference type="ARBA" id="ARBA00023125"/>
    </source>
</evidence>
<keyword evidence="5" id="KW-1185">Reference proteome</keyword>
<keyword evidence="2" id="KW-0233">DNA recombination</keyword>
<dbReference type="RefSeq" id="WP_048095863.1">
    <property type="nucleotide sequence ID" value="NZ_CP011267.1"/>
</dbReference>
<dbReference type="PANTHER" id="PTHR41251:SF1">
    <property type="entry name" value="NON-HOMOLOGOUS END JOINING PROTEIN KU"/>
    <property type="match status" value="1"/>
</dbReference>
<dbReference type="GeneID" id="24804083"/>
<evidence type="ECO:0000256" key="2">
    <source>
        <dbReference type="HAMAP-Rule" id="MF_01875"/>
    </source>
</evidence>
<keyword evidence="1 2" id="KW-0238">DNA-binding</keyword>
<keyword evidence="2" id="KW-0234">DNA repair</keyword>
<dbReference type="Gene3D" id="2.40.290.10">
    <property type="match status" value="1"/>
</dbReference>
<protein>
    <recommendedName>
        <fullName evidence="2">Non-homologous end joining protein Ku</fullName>
    </recommendedName>
</protein>
<name>A0A0F7DBJ4_9EURY</name>
<feature type="domain" description="Ku" evidence="3">
    <location>
        <begin position="52"/>
        <end position="180"/>
    </location>
</feature>
<dbReference type="CDD" id="cd00789">
    <property type="entry name" value="KU_like"/>
    <property type="match status" value="1"/>
</dbReference>
<evidence type="ECO:0000259" key="3">
    <source>
        <dbReference type="SMART" id="SM00559"/>
    </source>
</evidence>
<dbReference type="InParanoid" id="A0A0F7DBJ4"/>
<dbReference type="EMBL" id="CP011267">
    <property type="protein sequence ID" value="AKG91196.1"/>
    <property type="molecule type" value="Genomic_DNA"/>
</dbReference>
<dbReference type="GO" id="GO:0006303">
    <property type="term" value="P:double-strand break repair via nonhomologous end joining"/>
    <property type="evidence" value="ECO:0007669"/>
    <property type="project" value="UniProtKB-UniRule"/>
</dbReference>
<dbReference type="Pfam" id="PF02735">
    <property type="entry name" value="Ku"/>
    <property type="match status" value="1"/>
</dbReference>
<dbReference type="NCBIfam" id="TIGR02772">
    <property type="entry name" value="Ku_bact"/>
    <property type="match status" value="1"/>
</dbReference>
<dbReference type="KEGG" id="gah:GAH_01513"/>
<organism evidence="4 5">
    <name type="scientific">Geoglobus ahangari</name>
    <dbReference type="NCBI Taxonomy" id="113653"/>
    <lineage>
        <taxon>Archaea</taxon>
        <taxon>Methanobacteriati</taxon>
        <taxon>Methanobacteriota</taxon>
        <taxon>Archaeoglobi</taxon>
        <taxon>Archaeoglobales</taxon>
        <taxon>Archaeoglobaceae</taxon>
        <taxon>Geoglobus</taxon>
    </lineage>
</organism>
<dbReference type="InterPro" id="IPR006164">
    <property type="entry name" value="DNA_bd_Ku70/Ku80"/>
</dbReference>
<dbReference type="InterPro" id="IPR016194">
    <property type="entry name" value="SPOC-like_C_dom_sf"/>
</dbReference>
<dbReference type="SMART" id="SM00559">
    <property type="entry name" value="Ku78"/>
    <property type="match status" value="1"/>
</dbReference>
<accession>A0A0F7DBJ4</accession>
<keyword evidence="2" id="KW-0227">DNA damage</keyword>
<dbReference type="PIRSF" id="PIRSF006493">
    <property type="entry name" value="Prok_Ku"/>
    <property type="match status" value="1"/>
</dbReference>
<dbReference type="SUPFAM" id="SSF100939">
    <property type="entry name" value="SPOC domain-like"/>
    <property type="match status" value="1"/>
</dbReference>
<comment type="subunit">
    <text evidence="2">Homodimer. Interacts with LigD.</text>
</comment>
<dbReference type="OrthoDB" id="147616at2157"/>
<sequence length="253" mass="28875">MKAIWRGSITFGLVSIPVKLYNARVSREISFHMLHSSDGGRIRFKKVCEKCGKEVSKNEIVKGYEISKNEYVILTDEDLEKLPLRSAKEVRVLQFFDPSELSVIYYGSMYYVSPDKGGVKAYTLLRKAMEDTGSMGLGKLTMRGKEYLVGLRAFGDGILLAQLYYVDEIRSPYEVPNWGAKEEYSEEELELAKQLVLAMKKPLRLEEYRNEYYEALMQLIEAKLAGHEVKVTEEVETAKSLVEALKESLEAVK</sequence>
<proteinExistence type="inferred from homology"/>
<reference evidence="4 5" key="1">
    <citation type="submission" date="2015-04" db="EMBL/GenBank/DDBJ databases">
        <title>The complete genome sequence of the hyperthermophilic, obligate iron-reducing archaeon Geoglobus ahangari strain 234T.</title>
        <authorList>
            <person name="Manzella M.P."/>
            <person name="Holmes D.E."/>
            <person name="Rocheleau J.M."/>
            <person name="Chung A."/>
            <person name="Reguera G."/>
            <person name="Kashefi K."/>
        </authorList>
    </citation>
    <scope>NUCLEOTIDE SEQUENCE [LARGE SCALE GENOMIC DNA]</scope>
    <source>
        <strain evidence="4 5">234</strain>
    </source>
</reference>
<dbReference type="PANTHER" id="PTHR41251">
    <property type="entry name" value="NON-HOMOLOGOUS END JOINING PROTEIN KU"/>
    <property type="match status" value="1"/>
</dbReference>
<dbReference type="AlphaFoldDB" id="A0A0F7DBJ4"/>
<dbReference type="PATRIC" id="fig|113653.22.peg.1496"/>